<sequence length="200" mass="21357">MLITLHIPVRPLLWLGIAGLVLVLVWPQHALGRVESCRRDPIAFLSNGQQIMMTAVIGTEPENVQNITYILRVPKGLTMSRVVYQGNSAVKASEDVRFFADQPPGSFTIATVVKTTVKDVSVQATTRIRQLVGSVSGLSHQQLTVTLQTAGTIPSPSATAVPSATPASVPTMTPMFESTPTTMPTLEPTPTIESVAVTTP</sequence>
<accession>A0A6J4K5Q0</accession>
<organism evidence="1">
    <name type="scientific">uncultured Chloroflexia bacterium</name>
    <dbReference type="NCBI Taxonomy" id="1672391"/>
    <lineage>
        <taxon>Bacteria</taxon>
        <taxon>Bacillati</taxon>
        <taxon>Chloroflexota</taxon>
        <taxon>Chloroflexia</taxon>
        <taxon>environmental samples</taxon>
    </lineage>
</organism>
<dbReference type="EMBL" id="CADCTR010001443">
    <property type="protein sequence ID" value="CAA9296327.1"/>
    <property type="molecule type" value="Genomic_DNA"/>
</dbReference>
<protein>
    <submittedName>
        <fullName evidence="1">Uncharacterized protein</fullName>
    </submittedName>
</protein>
<dbReference type="AlphaFoldDB" id="A0A6J4K5Q0"/>
<gene>
    <name evidence="1" type="ORF">AVDCRST_MAG93-4285</name>
</gene>
<name>A0A6J4K5Q0_9CHLR</name>
<proteinExistence type="predicted"/>
<reference evidence="1" key="1">
    <citation type="submission" date="2020-02" db="EMBL/GenBank/DDBJ databases">
        <authorList>
            <person name="Meier V. D."/>
        </authorList>
    </citation>
    <scope>NUCLEOTIDE SEQUENCE</scope>
    <source>
        <strain evidence="1">AVDCRST_MAG93</strain>
    </source>
</reference>
<evidence type="ECO:0000313" key="1">
    <source>
        <dbReference type="EMBL" id="CAA9296327.1"/>
    </source>
</evidence>